<dbReference type="AlphaFoldDB" id="A0AAD8F353"/>
<evidence type="ECO:0000313" key="1">
    <source>
        <dbReference type="EMBL" id="KAK0048334.1"/>
    </source>
</evidence>
<reference evidence="1" key="2">
    <citation type="submission" date="2023-04" db="EMBL/GenBank/DDBJ databases">
        <authorList>
            <person name="Bu L."/>
            <person name="Lu L."/>
            <person name="Laidemitt M.R."/>
            <person name="Zhang S.M."/>
            <person name="Mutuku M."/>
            <person name="Mkoji G."/>
            <person name="Steinauer M."/>
            <person name="Loker E.S."/>
        </authorList>
    </citation>
    <scope>NUCLEOTIDE SEQUENCE</scope>
    <source>
        <strain evidence="1">KasaAsao</strain>
        <tissue evidence="1">Whole Snail</tissue>
    </source>
</reference>
<evidence type="ECO:0000313" key="2">
    <source>
        <dbReference type="Proteomes" id="UP001233172"/>
    </source>
</evidence>
<accession>A0AAD8F353</accession>
<reference evidence="1" key="1">
    <citation type="journal article" date="2023" name="PLoS Negl. Trop. Dis.">
        <title>A genome sequence for Biomphalaria pfeifferi, the major vector snail for the human-infecting parasite Schistosoma mansoni.</title>
        <authorList>
            <person name="Bu L."/>
            <person name="Lu L."/>
            <person name="Laidemitt M.R."/>
            <person name="Zhang S.M."/>
            <person name="Mutuku M."/>
            <person name="Mkoji G."/>
            <person name="Steinauer M."/>
            <person name="Loker E.S."/>
        </authorList>
    </citation>
    <scope>NUCLEOTIDE SEQUENCE</scope>
    <source>
        <strain evidence="1">KasaAsao</strain>
    </source>
</reference>
<organism evidence="1 2">
    <name type="scientific">Biomphalaria pfeifferi</name>
    <name type="common">Bloodfluke planorb</name>
    <name type="synonym">Freshwater snail</name>
    <dbReference type="NCBI Taxonomy" id="112525"/>
    <lineage>
        <taxon>Eukaryota</taxon>
        <taxon>Metazoa</taxon>
        <taxon>Spiralia</taxon>
        <taxon>Lophotrochozoa</taxon>
        <taxon>Mollusca</taxon>
        <taxon>Gastropoda</taxon>
        <taxon>Heterobranchia</taxon>
        <taxon>Euthyneura</taxon>
        <taxon>Panpulmonata</taxon>
        <taxon>Hygrophila</taxon>
        <taxon>Lymnaeoidea</taxon>
        <taxon>Planorbidae</taxon>
        <taxon>Biomphalaria</taxon>
    </lineage>
</organism>
<comment type="caution">
    <text evidence="1">The sequence shown here is derived from an EMBL/GenBank/DDBJ whole genome shotgun (WGS) entry which is preliminary data.</text>
</comment>
<proteinExistence type="predicted"/>
<sequence length="109" mass="11728">MACKGSDMNIDSSVSDMTVTESVSSVATDMTVTESVSSIATTIIERAPANCVVEVIRTKCMAVNLPENCIAGFLWDSFTFITESAGNCSYTDKSRGYCFYTDESRGNCS</sequence>
<gene>
    <name evidence="1" type="ORF">Bpfe_022276</name>
</gene>
<dbReference type="Proteomes" id="UP001233172">
    <property type="component" value="Unassembled WGS sequence"/>
</dbReference>
<dbReference type="EMBL" id="JASAOG010000139">
    <property type="protein sequence ID" value="KAK0048334.1"/>
    <property type="molecule type" value="Genomic_DNA"/>
</dbReference>
<keyword evidence="2" id="KW-1185">Reference proteome</keyword>
<protein>
    <submittedName>
        <fullName evidence="1">Uncharacterized protein</fullName>
    </submittedName>
</protein>
<name>A0AAD8F353_BIOPF</name>